<dbReference type="AlphaFoldDB" id="A0A895XRV3"/>
<name>A0A895XRV3_9ACTN</name>
<gene>
    <name evidence="1" type="ORF">JQS30_03880</name>
</gene>
<protein>
    <submittedName>
        <fullName evidence="1">Uncharacterized protein</fullName>
    </submittedName>
</protein>
<keyword evidence="2" id="KW-1185">Reference proteome</keyword>
<accession>A0A895XRV3</accession>
<organism evidence="1 2">
    <name type="scientific">Natronoglycomyces albus</name>
    <dbReference type="NCBI Taxonomy" id="2811108"/>
    <lineage>
        <taxon>Bacteria</taxon>
        <taxon>Bacillati</taxon>
        <taxon>Actinomycetota</taxon>
        <taxon>Actinomycetes</taxon>
        <taxon>Glycomycetales</taxon>
        <taxon>Glycomycetaceae</taxon>
        <taxon>Natronoglycomyces</taxon>
    </lineage>
</organism>
<dbReference type="Proteomes" id="UP000662939">
    <property type="component" value="Chromosome"/>
</dbReference>
<sequence length="90" mass="10547">MRSPFTLDNPPPEEPPQGVLVPSLWRVQVRWWKRHTPEKRPGRKPVNCRDCKQVWPCHSWAAWDGQIGEACHHDEMSRRATAAERQLEVV</sequence>
<evidence type="ECO:0000313" key="1">
    <source>
        <dbReference type="EMBL" id="QSB06069.1"/>
    </source>
</evidence>
<proteinExistence type="predicted"/>
<reference evidence="1" key="1">
    <citation type="submission" date="2021-02" db="EMBL/GenBank/DDBJ databases">
        <title>Natronoglycomyces albus gen. nov., sp. nov, a haloalkaliphilic actinobacterium from a soda solonchak soil.</title>
        <authorList>
            <person name="Sorokin D.Y."/>
            <person name="Khijniak T.V."/>
            <person name="Zakharycheva A.P."/>
            <person name="Boueva O.V."/>
            <person name="Ariskina E.V."/>
            <person name="Hahnke R.L."/>
            <person name="Bunk B."/>
            <person name="Sproer C."/>
            <person name="Schumann P."/>
            <person name="Evtushenko L.I."/>
            <person name="Kublanov I.V."/>
        </authorList>
    </citation>
    <scope>NUCLEOTIDE SEQUENCE</scope>
    <source>
        <strain evidence="1">DSM 106290</strain>
    </source>
</reference>
<dbReference type="RefSeq" id="WP_213172080.1">
    <property type="nucleotide sequence ID" value="NZ_CP070496.1"/>
</dbReference>
<dbReference type="KEGG" id="nav:JQS30_03880"/>
<evidence type="ECO:0000313" key="2">
    <source>
        <dbReference type="Proteomes" id="UP000662939"/>
    </source>
</evidence>
<dbReference type="EMBL" id="CP070496">
    <property type="protein sequence ID" value="QSB06069.1"/>
    <property type="molecule type" value="Genomic_DNA"/>
</dbReference>